<reference evidence="5 6" key="1">
    <citation type="submission" date="2019-12" db="EMBL/GenBank/DDBJ databases">
        <authorList>
            <person name="Scholz U."/>
            <person name="Mascher M."/>
            <person name="Fiebig A."/>
        </authorList>
    </citation>
    <scope>NUCLEOTIDE SEQUENCE</scope>
</reference>
<sequence length="381" mass="43476">MVAILGKMRRFDTAWSLIEEMRSSSLVTPQTLLILLRRYAATRDVARSISTFYAMKKFGFSPGIEDFHGLLSALCRYKNVADAEHLLFCNEAAFSPLPTKSFNIVLNGWCNAVGNLREAKRFWREMGRRGVQPDAISYGAMISCYSKASNLRDVLKVFDSMKDLGIEPDRKVYNAVVEARRLVKAMEEEKGIAPNAATFNSLIRPLCKARRAGEAREMFEEMRSRGLSPCVRTFHAMFDTVKTSDEVFEMLELMKQAKCPPANETYIMLIRKLCRWRRHESRLRRLDPRLFLNGKLAEAAEFYEEMKVRGFSPEPRTEEMMQAFFSGRDSGNPPGGGAPPRRPPPADQRETGGRSSPRCRNSLSKPEERSVTRERGFSLWN</sequence>
<evidence type="ECO:0000313" key="5">
    <source>
        <dbReference type="EMBL" id="CAA2629963.1"/>
    </source>
</evidence>
<dbReference type="Gene3D" id="1.25.40.10">
    <property type="entry name" value="Tetratricopeptide repeat domain"/>
    <property type="match status" value="3"/>
</dbReference>
<feature type="compositionally biased region" description="Basic and acidic residues" evidence="4">
    <location>
        <begin position="365"/>
        <end position="381"/>
    </location>
</feature>
<dbReference type="InterPro" id="IPR002885">
    <property type="entry name" value="PPR_rpt"/>
</dbReference>
<dbReference type="Proteomes" id="UP001189122">
    <property type="component" value="Unassembled WGS sequence"/>
</dbReference>
<dbReference type="EMBL" id="CACRZD030000012">
    <property type="protein sequence ID" value="CAA6669206.1"/>
    <property type="molecule type" value="Genomic_DNA"/>
</dbReference>
<evidence type="ECO:0000256" key="3">
    <source>
        <dbReference type="PROSITE-ProRule" id="PRU00708"/>
    </source>
</evidence>
<feature type="repeat" description="PPR" evidence="3">
    <location>
        <begin position="134"/>
        <end position="168"/>
    </location>
</feature>
<dbReference type="AlphaFoldDB" id="A0A7I8JGE3"/>
<feature type="repeat" description="PPR" evidence="3">
    <location>
        <begin position="98"/>
        <end position="133"/>
    </location>
</feature>
<keyword evidence="2" id="KW-0677">Repeat</keyword>
<comment type="similarity">
    <text evidence="1">Belongs to the PPR family. P subfamily.</text>
</comment>
<feature type="repeat" description="PPR" evidence="3">
    <location>
        <begin position="195"/>
        <end position="229"/>
    </location>
</feature>
<feature type="region of interest" description="Disordered" evidence="4">
    <location>
        <begin position="325"/>
        <end position="381"/>
    </location>
</feature>
<organism evidence="5">
    <name type="scientific">Spirodela intermedia</name>
    <name type="common">Intermediate duckweed</name>
    <dbReference type="NCBI Taxonomy" id="51605"/>
    <lineage>
        <taxon>Eukaryota</taxon>
        <taxon>Viridiplantae</taxon>
        <taxon>Streptophyta</taxon>
        <taxon>Embryophyta</taxon>
        <taxon>Tracheophyta</taxon>
        <taxon>Spermatophyta</taxon>
        <taxon>Magnoliopsida</taxon>
        <taxon>Liliopsida</taxon>
        <taxon>Araceae</taxon>
        <taxon>Lemnoideae</taxon>
        <taxon>Spirodela</taxon>
    </lineage>
</organism>
<protein>
    <submittedName>
        <fullName evidence="5">Uncharacterized protein</fullName>
    </submittedName>
</protein>
<dbReference type="NCBIfam" id="TIGR00756">
    <property type="entry name" value="PPR"/>
    <property type="match status" value="3"/>
</dbReference>
<dbReference type="PROSITE" id="PS51375">
    <property type="entry name" value="PPR"/>
    <property type="match status" value="3"/>
</dbReference>
<dbReference type="InterPro" id="IPR011990">
    <property type="entry name" value="TPR-like_helical_dom_sf"/>
</dbReference>
<dbReference type="PANTHER" id="PTHR47939">
    <property type="entry name" value="MEMBRANE-ASSOCIATED SALT-INDUCIBLE PROTEIN-LIKE"/>
    <property type="match status" value="1"/>
</dbReference>
<accession>A0A7I8JGE3</accession>
<evidence type="ECO:0000256" key="2">
    <source>
        <dbReference type="ARBA" id="ARBA00022737"/>
    </source>
</evidence>
<feature type="compositionally biased region" description="Pro residues" evidence="4">
    <location>
        <begin position="336"/>
        <end position="346"/>
    </location>
</feature>
<evidence type="ECO:0000256" key="1">
    <source>
        <dbReference type="ARBA" id="ARBA00007626"/>
    </source>
</evidence>
<dbReference type="EMBL" id="LR743599">
    <property type="protein sequence ID" value="CAA2629963.1"/>
    <property type="molecule type" value="Genomic_DNA"/>
</dbReference>
<evidence type="ECO:0000256" key="4">
    <source>
        <dbReference type="SAM" id="MobiDB-lite"/>
    </source>
</evidence>
<dbReference type="Pfam" id="PF01535">
    <property type="entry name" value="PPR"/>
    <property type="match status" value="2"/>
</dbReference>
<dbReference type="Pfam" id="PF13041">
    <property type="entry name" value="PPR_2"/>
    <property type="match status" value="1"/>
</dbReference>
<keyword evidence="6" id="KW-1185">Reference proteome</keyword>
<gene>
    <name evidence="5" type="ORF">SI7747_12015601</name>
</gene>
<dbReference type="Pfam" id="PF13812">
    <property type="entry name" value="PPR_3"/>
    <property type="match status" value="1"/>
</dbReference>
<name>A0A7I8JGE3_SPIIN</name>
<evidence type="ECO:0000313" key="6">
    <source>
        <dbReference type="Proteomes" id="UP001189122"/>
    </source>
</evidence>
<proteinExistence type="inferred from homology"/>
<dbReference type="PANTHER" id="PTHR47939:SF5">
    <property type="entry name" value="PENTACOTRIPEPTIDE-REPEAT REGION OF PRORP DOMAIN-CONTAINING PROTEIN"/>
    <property type="match status" value="1"/>
</dbReference>
<dbReference type="InterPro" id="IPR050667">
    <property type="entry name" value="PPR-containing_protein"/>
</dbReference>